<proteinExistence type="evidence at protein level"/>
<evidence type="ECO:0000256" key="4">
    <source>
        <dbReference type="ARBA" id="ARBA00022692"/>
    </source>
</evidence>
<dbReference type="Pfam" id="PF05934">
    <property type="entry name" value="MCLC"/>
    <property type="match status" value="1"/>
</dbReference>
<feature type="transmembrane region" description="Helical" evidence="8">
    <location>
        <begin position="331"/>
        <end position="351"/>
    </location>
</feature>
<dbReference type="GO" id="GO:0005254">
    <property type="term" value="F:chloride channel activity"/>
    <property type="evidence" value="ECO:0000318"/>
    <property type="project" value="GO_Central"/>
</dbReference>
<reference evidence="10" key="3">
    <citation type="submission" date="2025-08" db="UniProtKB">
        <authorList>
            <consortium name="Ensembl"/>
        </authorList>
    </citation>
    <scope>IDENTIFICATION</scope>
</reference>
<keyword evidence="9" id="KW-0732">Signal</keyword>
<evidence type="ECO:0007829" key="13">
    <source>
        <dbReference type="PeptideAtlas" id="F1S5Y7"/>
    </source>
</evidence>
<dbReference type="PaxDb" id="9823-ENSSSCP00000007296"/>
<organism evidence="10 11">
    <name type="scientific">Sus scrofa</name>
    <name type="common">Pig</name>
    <dbReference type="NCBI Taxonomy" id="9823"/>
    <lineage>
        <taxon>Eukaryota</taxon>
        <taxon>Metazoa</taxon>
        <taxon>Chordata</taxon>
        <taxon>Craniata</taxon>
        <taxon>Vertebrata</taxon>
        <taxon>Euteleostomi</taxon>
        <taxon>Mammalia</taxon>
        <taxon>Eutheria</taxon>
        <taxon>Laurasiatheria</taxon>
        <taxon>Artiodactyla</taxon>
        <taxon>Suina</taxon>
        <taxon>Suidae</taxon>
        <taxon>Sus</taxon>
    </lineage>
</organism>
<feature type="chain" id="PRO_5023820266" description="Chloride channel CLIC-like protein 1" evidence="9">
    <location>
        <begin position="19"/>
        <end position="608"/>
    </location>
</feature>
<comment type="subcellular location">
    <subcellularLocation>
        <location evidence="1">Membrane</location>
        <topology evidence="1">Multi-pass membrane protein</topology>
    </subcellularLocation>
</comment>
<evidence type="ECO:0000313" key="12">
    <source>
        <dbReference type="VGNC" id="VGNC:86724"/>
    </source>
</evidence>
<keyword evidence="5 8" id="KW-1133">Transmembrane helix</keyword>
<sequence>MLCSMLLCECLWLIVAFAHDDDWIDPTDMLNYDAASGTMRKSQVKYGISETKEVSPDLHADELSECYSRLDSLTYKIDECEKQKRKDYESQSNPVFRRYLNKILIETRKLGLPDDNKGDMHYDAEIILKRQTLLEIQKFLSGEDWKPGALDDALSDILINFKFHDFETWKWRFEDSFGVDPYDVLMVLLCLLCIVMLVATELWTYVRWYTQLRRVLFISFLVSLGWNWIYLYKLAFAQHQAEVAKMEPLDNVCAEKMDWTGSLWEWLRSSWTYKDDPCQKYYELLLVNPIWLVPPTKALAVTFTNFVTEPLKHVGKGTGEFIKALMKEIPVLLQVPVLIIMALAILIFCYGAGKSVPMLRHVGGPKREPPRALEPGGERRRLQEIDARPHGGAGDADFYYRGPVGPIEPSPYDKTYEGKKDVLRERDVDLRFQTGHKSPEVLRAFDLPDAEAREHPKVVPSPKVPIVDTKPKELGGTPGERTPTESSTENLQSAQPVSGPKRAEESAAGSPVREEARPSTDAMGGRAGAAAATGGHVERMRTRPLRLEEHRRGRSPEVVFGFCKVYSSQLFPLLCKYAGVDCTDNHEMKGDEIYLGQLARHQATAVER</sequence>
<dbReference type="GO" id="GO:0032469">
    <property type="term" value="P:endoplasmic reticulum calcium ion homeostasis"/>
    <property type="evidence" value="ECO:0007669"/>
    <property type="project" value="Ensembl"/>
</dbReference>
<keyword evidence="11" id="KW-1185">Reference proteome</keyword>
<evidence type="ECO:0000313" key="10">
    <source>
        <dbReference type="Ensembl" id="ENSSSCP00000007296.4"/>
    </source>
</evidence>
<name>F1S5Y7_PIG</name>
<dbReference type="Proteomes" id="UP000008227">
    <property type="component" value="Chromosome 4"/>
</dbReference>
<dbReference type="GO" id="GO:0016020">
    <property type="term" value="C:membrane"/>
    <property type="evidence" value="ECO:0000318"/>
    <property type="project" value="GO_Central"/>
</dbReference>
<feature type="signal peptide" evidence="9">
    <location>
        <begin position="1"/>
        <end position="18"/>
    </location>
</feature>
<dbReference type="PANTHER" id="PTHR34093:SF1">
    <property type="entry name" value="CHLORIDE CHANNEL CLIC-LIKE PROTEIN 1"/>
    <property type="match status" value="1"/>
</dbReference>
<feature type="transmembrane region" description="Helical" evidence="8">
    <location>
        <begin position="184"/>
        <end position="203"/>
    </location>
</feature>
<evidence type="ECO:0000256" key="7">
    <source>
        <dbReference type="SAM" id="MobiDB-lite"/>
    </source>
</evidence>
<feature type="compositionally biased region" description="Low complexity" evidence="7">
    <location>
        <begin position="522"/>
        <end position="535"/>
    </location>
</feature>
<comment type="similarity">
    <text evidence="2">Belongs to the chloride channel MCLC family.</text>
</comment>
<dbReference type="GO" id="GO:0005783">
    <property type="term" value="C:endoplasmic reticulum"/>
    <property type="evidence" value="ECO:0000318"/>
    <property type="project" value="GO_Central"/>
</dbReference>
<evidence type="ECO:0000256" key="8">
    <source>
        <dbReference type="SAM" id="Phobius"/>
    </source>
</evidence>
<dbReference type="Bgee" id="ENSSSCG00000006841">
    <property type="expression patterns" value="Expressed in oocyte and 43 other cell types or tissues"/>
</dbReference>
<reference evidence="10" key="2">
    <citation type="journal article" date="2020" name="Gigascience">
        <title>An improved pig reference genome sequence to enable pig genetics and genomics research.</title>
        <authorList>
            <person name="Warr A."/>
            <person name="Affara N."/>
            <person name="Aken B."/>
            <person name="Beiki H."/>
            <person name="Bickhart D.M."/>
            <person name="Billis K."/>
            <person name="Chow W."/>
            <person name="Eory L."/>
            <person name="Finlayson H.A."/>
            <person name="Flicek P."/>
            <person name="Giron C.G."/>
            <person name="Griffin D.K."/>
            <person name="Hall R."/>
            <person name="Hannum G."/>
            <person name="Hourlier T."/>
            <person name="Howe K."/>
            <person name="Hume D.A."/>
            <person name="Izuogu O."/>
            <person name="Kim K."/>
            <person name="Koren S."/>
            <person name="Liu H."/>
            <person name="Manchanda N."/>
            <person name="Martin F.J."/>
            <person name="Nonneman D.J."/>
            <person name="O'Connor R.E."/>
            <person name="Phillippy A.M."/>
            <person name="Rohrer G.A."/>
            <person name="Rosen B.D."/>
            <person name="Rund L.A."/>
            <person name="Sargent C.A."/>
            <person name="Schook L.B."/>
            <person name="Schroeder S.G."/>
            <person name="Schwartz A.S."/>
            <person name="Skinner B.M."/>
            <person name="Talbot R."/>
            <person name="Tseng E."/>
            <person name="Tuggle C.K."/>
            <person name="Watson M."/>
            <person name="Smith T.P.L."/>
            <person name="Archibald A.L."/>
        </authorList>
    </citation>
    <scope>NUCLEOTIDE SEQUENCE [LARGE SCALE GENOMIC DNA]</scope>
    <source>
        <strain evidence="10">Duroc</strain>
    </source>
</reference>
<feature type="compositionally biased region" description="Low complexity" evidence="7">
    <location>
        <begin position="458"/>
        <end position="467"/>
    </location>
</feature>
<feature type="region of interest" description="Disordered" evidence="7">
    <location>
        <begin position="453"/>
        <end position="549"/>
    </location>
</feature>
<dbReference type="FunCoup" id="F1S5Y7">
    <property type="interactions" value="1636"/>
</dbReference>
<evidence type="ECO:0000256" key="3">
    <source>
        <dbReference type="ARBA" id="ARBA00015571"/>
    </source>
</evidence>
<dbReference type="STRING" id="9823.ENSSSCP00000007296"/>
<evidence type="ECO:0000313" key="11">
    <source>
        <dbReference type="Proteomes" id="UP000008227"/>
    </source>
</evidence>
<evidence type="ECO:0000256" key="2">
    <source>
        <dbReference type="ARBA" id="ARBA00005944"/>
    </source>
</evidence>
<feature type="region of interest" description="Disordered" evidence="7">
    <location>
        <begin position="361"/>
        <end position="399"/>
    </location>
</feature>
<dbReference type="GO" id="GO:0044233">
    <property type="term" value="C:mitochondria-associated endoplasmic reticulum membrane contact site"/>
    <property type="evidence" value="ECO:0007669"/>
    <property type="project" value="Ensembl"/>
</dbReference>
<feature type="compositionally biased region" description="Basic and acidic residues" evidence="7">
    <location>
        <begin position="365"/>
        <end position="389"/>
    </location>
</feature>
<accession>F1S5Y7</accession>
<reference evidence="10" key="4">
    <citation type="submission" date="2025-09" db="UniProtKB">
        <authorList>
            <consortium name="Ensembl"/>
        </authorList>
    </citation>
    <scope>IDENTIFICATION</scope>
</reference>
<dbReference type="Ensembl" id="ENSSSCT00000007492.5">
    <property type="protein sequence ID" value="ENSSSCP00000007296.4"/>
    <property type="gene ID" value="ENSSSCG00000006841.5"/>
</dbReference>
<evidence type="ECO:0000256" key="9">
    <source>
        <dbReference type="SAM" id="SignalP"/>
    </source>
</evidence>
<feature type="transmembrane region" description="Helical" evidence="8">
    <location>
        <begin position="215"/>
        <end position="232"/>
    </location>
</feature>
<protein>
    <recommendedName>
        <fullName evidence="3">Chloride channel CLIC-like protein 1</fullName>
    </recommendedName>
</protein>
<reference evidence="11" key="1">
    <citation type="submission" date="2009-11" db="EMBL/GenBank/DDBJ databases">
        <authorList>
            <consortium name="Porcine genome sequencing project"/>
        </authorList>
    </citation>
    <scope>NUCLEOTIDE SEQUENCE [LARGE SCALE GENOMIC DNA]</scope>
    <source>
        <strain evidence="11">Duroc</strain>
    </source>
</reference>
<dbReference type="HOGENOM" id="CLU_034552_1_1_1"/>
<gene>
    <name evidence="10 12" type="primary">CLCC1</name>
</gene>
<dbReference type="GeneTree" id="ENSGT00390000016611"/>
<dbReference type="PANTHER" id="PTHR34093">
    <property type="entry name" value="CHLORIDE CHANNEL CLIC-LIKE PROTEIN 1"/>
    <property type="match status" value="1"/>
</dbReference>
<evidence type="ECO:0000256" key="6">
    <source>
        <dbReference type="ARBA" id="ARBA00023136"/>
    </source>
</evidence>
<feature type="compositionally biased region" description="Polar residues" evidence="7">
    <location>
        <begin position="484"/>
        <end position="496"/>
    </location>
</feature>
<feature type="compositionally biased region" description="Basic and acidic residues" evidence="7">
    <location>
        <begin position="536"/>
        <end position="549"/>
    </location>
</feature>
<dbReference type="PeptideAtlas" id="F1S5Y7"/>
<dbReference type="InParanoid" id="F1S5Y7"/>
<keyword evidence="4 8" id="KW-0812">Transmembrane</keyword>
<dbReference type="AlphaFoldDB" id="F1S5Y7"/>
<dbReference type="ExpressionAtlas" id="F1S5Y7">
    <property type="expression patterns" value="baseline and differential"/>
</dbReference>
<dbReference type="GO" id="GO:0005789">
    <property type="term" value="C:endoplasmic reticulum membrane"/>
    <property type="evidence" value="ECO:0007669"/>
    <property type="project" value="Ensembl"/>
</dbReference>
<keyword evidence="13" id="KW-1267">Proteomics identification</keyword>
<evidence type="ECO:0000256" key="1">
    <source>
        <dbReference type="ARBA" id="ARBA00004141"/>
    </source>
</evidence>
<dbReference type="InterPro" id="IPR009231">
    <property type="entry name" value="Chloride_chnl_CLIC-like"/>
</dbReference>
<dbReference type="VGNC" id="VGNC:86724">
    <property type="gene designation" value="CLCC1"/>
</dbReference>
<keyword evidence="6 8" id="KW-0472">Membrane</keyword>
<evidence type="ECO:0000256" key="5">
    <source>
        <dbReference type="ARBA" id="ARBA00022989"/>
    </source>
</evidence>